<feature type="transmembrane region" description="Helical" evidence="1">
    <location>
        <begin position="266"/>
        <end position="291"/>
    </location>
</feature>
<feature type="transmembrane region" description="Helical" evidence="1">
    <location>
        <begin position="47"/>
        <end position="70"/>
    </location>
</feature>
<feature type="transmembrane region" description="Helical" evidence="1">
    <location>
        <begin position="220"/>
        <end position="245"/>
    </location>
</feature>
<organism evidence="2 3">
    <name type="scientific">Folsomia candida</name>
    <name type="common">Springtail</name>
    <dbReference type="NCBI Taxonomy" id="158441"/>
    <lineage>
        <taxon>Eukaryota</taxon>
        <taxon>Metazoa</taxon>
        <taxon>Ecdysozoa</taxon>
        <taxon>Arthropoda</taxon>
        <taxon>Hexapoda</taxon>
        <taxon>Collembola</taxon>
        <taxon>Entomobryomorpha</taxon>
        <taxon>Isotomoidea</taxon>
        <taxon>Isotomidae</taxon>
        <taxon>Proisotominae</taxon>
        <taxon>Folsomia</taxon>
    </lineage>
</organism>
<name>A0A226DNV5_FOLCA</name>
<dbReference type="AlphaFoldDB" id="A0A226DNV5"/>
<evidence type="ECO:0000256" key="1">
    <source>
        <dbReference type="SAM" id="Phobius"/>
    </source>
</evidence>
<comment type="caution">
    <text evidence="2">The sequence shown here is derived from an EMBL/GenBank/DDBJ whole genome shotgun (WGS) entry which is preliminary data.</text>
</comment>
<accession>A0A226DNV5</accession>
<feature type="transmembrane region" description="Helical" evidence="1">
    <location>
        <begin position="195"/>
        <end position="214"/>
    </location>
</feature>
<reference evidence="2 3" key="1">
    <citation type="submission" date="2015-12" db="EMBL/GenBank/DDBJ databases">
        <title>The genome of Folsomia candida.</title>
        <authorList>
            <person name="Faddeeva A."/>
            <person name="Derks M.F."/>
            <person name="Anvar Y."/>
            <person name="Smit S."/>
            <person name="Van Straalen N."/>
            <person name="Roelofs D."/>
        </authorList>
    </citation>
    <scope>NUCLEOTIDE SEQUENCE [LARGE SCALE GENOMIC DNA]</scope>
    <source>
        <strain evidence="2 3">VU population</strain>
        <tissue evidence="2">Whole body</tissue>
    </source>
</reference>
<evidence type="ECO:0008006" key="4">
    <source>
        <dbReference type="Google" id="ProtNLM"/>
    </source>
</evidence>
<sequence>MNSEHLEFFKLFQKTYLTNCIYRFPLDLEFRKGSVYLIKVQRPFDKSWSICVLVILFSIIFCISWAILIVRGEGVGNQYWMDIRILLWFGMLVIAICEGVVYHETVVKNRDLVIYSCKEMVDYERKLKQELRKKFKILPRLFPGSNWVINLLKVDTLVGFLFTPVAVFILILLEYDPPVFIIRKPIIPPWSGNNFLYTLIETLYRFIIANLAAYELERLILYSIVLAIIQLMTLSSIIFSIMALLKTSTDRGINRIHISRYRVAQLLFGVGADLAQKIALVATTSLGLYIVLCNYAVVKMHSLILPVILVGFIVAEVTGLTVLQTVWDMAVLYPKLSGNLLTKFKNAFSFRGNIIEARKEQMKMLRSLRPIVVPVGVGGIKFVHVAIPTKVQMYEILLDLTFQAVLTF</sequence>
<keyword evidence="1" id="KW-0812">Transmembrane</keyword>
<dbReference type="Proteomes" id="UP000198287">
    <property type="component" value="Unassembled WGS sequence"/>
</dbReference>
<keyword evidence="3" id="KW-1185">Reference proteome</keyword>
<proteinExistence type="predicted"/>
<protein>
    <recommendedName>
        <fullName evidence="4">Odorant receptor</fullName>
    </recommendedName>
</protein>
<keyword evidence="1" id="KW-1133">Transmembrane helix</keyword>
<evidence type="ECO:0000313" key="3">
    <source>
        <dbReference type="Proteomes" id="UP000198287"/>
    </source>
</evidence>
<feature type="transmembrane region" description="Helical" evidence="1">
    <location>
        <begin position="303"/>
        <end position="327"/>
    </location>
</feature>
<keyword evidence="1" id="KW-0472">Membrane</keyword>
<dbReference type="EMBL" id="LNIX01000014">
    <property type="protein sequence ID" value="OXA46913.1"/>
    <property type="molecule type" value="Genomic_DNA"/>
</dbReference>
<feature type="transmembrane region" description="Helical" evidence="1">
    <location>
        <begin position="157"/>
        <end position="175"/>
    </location>
</feature>
<evidence type="ECO:0000313" key="2">
    <source>
        <dbReference type="EMBL" id="OXA46913.1"/>
    </source>
</evidence>
<gene>
    <name evidence="2" type="ORF">Fcan01_18358</name>
</gene>
<feature type="transmembrane region" description="Helical" evidence="1">
    <location>
        <begin position="82"/>
        <end position="102"/>
    </location>
</feature>